<feature type="domain" description="VWFC" evidence="8">
    <location>
        <begin position="101"/>
        <end position="159"/>
    </location>
</feature>
<evidence type="ECO:0000256" key="6">
    <source>
        <dbReference type="ARBA" id="ARBA00034103"/>
    </source>
</evidence>
<evidence type="ECO:0000256" key="5">
    <source>
        <dbReference type="ARBA" id="ARBA00023018"/>
    </source>
</evidence>
<protein>
    <submittedName>
        <fullName evidence="9">Si:dkey-283b1.7</fullName>
    </submittedName>
</protein>
<keyword evidence="4" id="KW-0677">Repeat</keyword>
<dbReference type="Gene3D" id="6.20.200.20">
    <property type="match status" value="1"/>
</dbReference>
<evidence type="ECO:0000259" key="8">
    <source>
        <dbReference type="PROSITE" id="PS50184"/>
    </source>
</evidence>
<dbReference type="KEGG" id="pki:111850800"/>
<keyword evidence="10" id="KW-1185">Reference proteome</keyword>
<dbReference type="GeneTree" id="ENSGT00940000166711"/>
<keyword evidence="2" id="KW-0964">Secreted</keyword>
<feature type="signal peptide" evidence="7">
    <location>
        <begin position="1"/>
        <end position="21"/>
    </location>
</feature>
<dbReference type="GO" id="GO:0032281">
    <property type="term" value="C:AMPA glutamate receptor complex"/>
    <property type="evidence" value="ECO:0007669"/>
    <property type="project" value="TreeGrafter"/>
</dbReference>
<reference evidence="9" key="2">
    <citation type="submission" date="2025-09" db="UniProtKB">
        <authorList>
            <consortium name="Ensembl"/>
        </authorList>
    </citation>
    <scope>IDENTIFICATION</scope>
</reference>
<proteinExistence type="predicted"/>
<dbReference type="PANTHER" id="PTHR46252:SF5">
    <property type="entry name" value="BRORIN-LIKE"/>
    <property type="match status" value="1"/>
</dbReference>
<evidence type="ECO:0000256" key="1">
    <source>
        <dbReference type="ARBA" id="ARBA00004613"/>
    </source>
</evidence>
<dbReference type="PROSITE" id="PS50184">
    <property type="entry name" value="VWFC_2"/>
    <property type="match status" value="1"/>
</dbReference>
<dbReference type="InterPro" id="IPR042979">
    <property type="entry name" value="VWC2/VWC2L"/>
</dbReference>
<sequence length="230" mass="26080">MSPYALRSLFVFASLTLSVAAEYSKSEIDYDFGDYRGKWCLDDHGFVYSIGEVYFPGHTACPCTCTEDGPICIKPSCPRIHPKCTRIIYKSCCPVCEAISRVCIHKGKTYRVLEEFMLSPCERCRCGANREVYCTVAECPGLHCVNPIYEPHQCCPVCKNGPNCFVGNIVIPAGVRVEIDERNVCFCSYKEGTWETHHQATCEVQETKNERDETFEQMDRQLIPKLETIP</sequence>
<dbReference type="Pfam" id="PF23331">
    <property type="entry name" value="VWC2L_C"/>
    <property type="match status" value="1"/>
</dbReference>
<evidence type="ECO:0000256" key="7">
    <source>
        <dbReference type="SAM" id="SignalP"/>
    </source>
</evidence>
<dbReference type="PANTHER" id="PTHR46252">
    <property type="entry name" value="BRORIN FAMILY MEMBER"/>
    <property type="match status" value="1"/>
</dbReference>
<feature type="chain" id="PRO_5017418957" evidence="7">
    <location>
        <begin position="22"/>
        <end position="230"/>
    </location>
</feature>
<dbReference type="InterPro" id="IPR059152">
    <property type="entry name" value="VWC2L_N"/>
</dbReference>
<dbReference type="Ensembl" id="ENSPKIT00000004481.1">
    <property type="protein sequence ID" value="ENSPKIP00000023789.1"/>
    <property type="gene ID" value="ENSPKIG00000007284.1"/>
</dbReference>
<keyword evidence="3 7" id="KW-0732">Signal</keyword>
<dbReference type="AlphaFoldDB" id="A0A3B3RZ88"/>
<evidence type="ECO:0000313" key="10">
    <source>
        <dbReference type="Proteomes" id="UP000261540"/>
    </source>
</evidence>
<dbReference type="InterPro" id="IPR057856">
    <property type="entry name" value="VWC2L_C"/>
</dbReference>
<keyword evidence="5" id="KW-0770">Synapse</keyword>
<evidence type="ECO:0000313" key="9">
    <source>
        <dbReference type="Ensembl" id="ENSPKIP00000023789.1"/>
    </source>
</evidence>
<accession>A0A3B3RZ88</accession>
<dbReference type="Proteomes" id="UP000261540">
    <property type="component" value="Unplaced"/>
</dbReference>
<dbReference type="GO" id="GO:0005615">
    <property type="term" value="C:extracellular space"/>
    <property type="evidence" value="ECO:0007669"/>
    <property type="project" value="TreeGrafter"/>
</dbReference>
<name>A0A3B3RZ88_9TELE</name>
<dbReference type="SMART" id="SM00214">
    <property type="entry name" value="VWC"/>
    <property type="match status" value="2"/>
</dbReference>
<dbReference type="OrthoDB" id="8574072at2759"/>
<evidence type="ECO:0000256" key="4">
    <source>
        <dbReference type="ARBA" id="ARBA00022737"/>
    </source>
</evidence>
<dbReference type="GO" id="GO:0045202">
    <property type="term" value="C:synapse"/>
    <property type="evidence" value="ECO:0007669"/>
    <property type="project" value="UniProtKB-SubCell"/>
</dbReference>
<reference evidence="9" key="1">
    <citation type="submission" date="2025-08" db="UniProtKB">
        <authorList>
            <consortium name="Ensembl"/>
        </authorList>
    </citation>
    <scope>IDENTIFICATION</scope>
</reference>
<organism evidence="9 10">
    <name type="scientific">Paramormyrops kingsleyae</name>
    <dbReference type="NCBI Taxonomy" id="1676925"/>
    <lineage>
        <taxon>Eukaryota</taxon>
        <taxon>Metazoa</taxon>
        <taxon>Chordata</taxon>
        <taxon>Craniata</taxon>
        <taxon>Vertebrata</taxon>
        <taxon>Euteleostomi</taxon>
        <taxon>Actinopterygii</taxon>
        <taxon>Neopterygii</taxon>
        <taxon>Teleostei</taxon>
        <taxon>Osteoglossocephala</taxon>
        <taxon>Osteoglossomorpha</taxon>
        <taxon>Osteoglossiformes</taxon>
        <taxon>Mormyridae</taxon>
        <taxon>Paramormyrops</taxon>
    </lineage>
</organism>
<dbReference type="InterPro" id="IPR001007">
    <property type="entry name" value="VWF_dom"/>
</dbReference>
<dbReference type="GO" id="GO:0030514">
    <property type="term" value="P:negative regulation of BMP signaling pathway"/>
    <property type="evidence" value="ECO:0007669"/>
    <property type="project" value="TreeGrafter"/>
</dbReference>
<dbReference type="Pfam" id="PF23333">
    <property type="entry name" value="VWC2L_1st"/>
    <property type="match status" value="1"/>
</dbReference>
<dbReference type="Pfam" id="PF23334">
    <property type="entry name" value="VWC2L_2nd"/>
    <property type="match status" value="1"/>
</dbReference>
<evidence type="ECO:0000256" key="2">
    <source>
        <dbReference type="ARBA" id="ARBA00022525"/>
    </source>
</evidence>
<evidence type="ECO:0000256" key="3">
    <source>
        <dbReference type="ARBA" id="ARBA00022729"/>
    </source>
</evidence>
<comment type="subcellular location">
    <subcellularLocation>
        <location evidence="1">Secreted</location>
    </subcellularLocation>
    <subcellularLocation>
        <location evidence="6">Synapse</location>
    </subcellularLocation>
</comment>
<dbReference type="SUPFAM" id="SSF57603">
    <property type="entry name" value="FnI-like domain"/>
    <property type="match status" value="1"/>
</dbReference>